<dbReference type="EMBL" id="JBFCZG010000009">
    <property type="protein sequence ID" value="KAL3418166.1"/>
    <property type="molecule type" value="Genomic_DNA"/>
</dbReference>
<reference evidence="2 3" key="1">
    <citation type="submission" date="2024-06" db="EMBL/GenBank/DDBJ databases">
        <title>Complete genome of Phlyctema vagabunda strain 19-DSS-EL-015.</title>
        <authorList>
            <person name="Fiorenzani C."/>
        </authorList>
    </citation>
    <scope>NUCLEOTIDE SEQUENCE [LARGE SCALE GENOMIC DNA]</scope>
    <source>
        <strain evidence="2 3">19-DSS-EL-015</strain>
    </source>
</reference>
<keyword evidence="3" id="KW-1185">Reference proteome</keyword>
<evidence type="ECO:0000313" key="3">
    <source>
        <dbReference type="Proteomes" id="UP001629113"/>
    </source>
</evidence>
<name>A0ABR4P4E8_9HELO</name>
<dbReference type="InterPro" id="IPR053218">
    <property type="entry name" value="Pathogen-related_defense"/>
</dbReference>
<dbReference type="InterPro" id="IPR032710">
    <property type="entry name" value="NTF2-like_dom_sf"/>
</dbReference>
<feature type="compositionally biased region" description="Acidic residues" evidence="1">
    <location>
        <begin position="343"/>
        <end position="355"/>
    </location>
</feature>
<evidence type="ECO:0000313" key="2">
    <source>
        <dbReference type="EMBL" id="KAL3418166.1"/>
    </source>
</evidence>
<evidence type="ECO:0008006" key="4">
    <source>
        <dbReference type="Google" id="ProtNLM"/>
    </source>
</evidence>
<evidence type="ECO:0000256" key="1">
    <source>
        <dbReference type="SAM" id="MobiDB-lite"/>
    </source>
</evidence>
<accession>A0ABR4P4E8</accession>
<organism evidence="2 3">
    <name type="scientific">Phlyctema vagabunda</name>
    <dbReference type="NCBI Taxonomy" id="108571"/>
    <lineage>
        <taxon>Eukaryota</taxon>
        <taxon>Fungi</taxon>
        <taxon>Dikarya</taxon>
        <taxon>Ascomycota</taxon>
        <taxon>Pezizomycotina</taxon>
        <taxon>Leotiomycetes</taxon>
        <taxon>Helotiales</taxon>
        <taxon>Dermateaceae</taxon>
        <taxon>Phlyctema</taxon>
    </lineage>
</organism>
<dbReference type="SUPFAM" id="SSF54427">
    <property type="entry name" value="NTF2-like"/>
    <property type="match status" value="1"/>
</dbReference>
<dbReference type="Gene3D" id="3.10.450.50">
    <property type="match status" value="1"/>
</dbReference>
<protein>
    <recommendedName>
        <fullName evidence="4">Pathogen-related protein</fullName>
    </recommendedName>
</protein>
<proteinExistence type="predicted"/>
<feature type="region of interest" description="Disordered" evidence="1">
    <location>
        <begin position="333"/>
        <end position="360"/>
    </location>
</feature>
<sequence>MTVATASTMTIPDYCRDPDAVLKDKIKSWRYGRAPDYKNTRKVYHQTKEQDHAPGSLESMVENLVKNWEVEASFKQDINDWRTIDRDAYTFAVNGGKPCSADHMLKVGTYNALIVSNPYYAPEHSDFNSSHKTFKRMMPTFAWEVVEVHGMPPNISFKWRHWGVMKNDYVGFNEAGEKVTVKAHGGTINFYGLTVAKLTDDLRIQSLDTFFNPMEMFEQIGRGGKIEKVTVGRLGKYTLLPGEKHTDYYGMDDHIKKFPENNPMLAKEDSDKVEVPLRPRVVETFPIEIPQSRPLSPAYSHQSTASHNSLTFEEMSRMTPADCPFLMKWRTAAPENSTPASETGDDEEDNYEDDGVNPWGEIGKAMSYETIVETVADAADAGSDSDN</sequence>
<dbReference type="PANTHER" id="PTHR31723:SF10">
    <property type="entry name" value="PATHOGEN-RELATED PROTEIN"/>
    <property type="match status" value="1"/>
</dbReference>
<dbReference type="PANTHER" id="PTHR31723">
    <property type="entry name" value="PATHOGENESIS-RELATED FAMILY PROTEIN"/>
    <property type="match status" value="1"/>
</dbReference>
<dbReference type="Proteomes" id="UP001629113">
    <property type="component" value="Unassembled WGS sequence"/>
</dbReference>
<comment type="caution">
    <text evidence="2">The sequence shown here is derived from an EMBL/GenBank/DDBJ whole genome shotgun (WGS) entry which is preliminary data.</text>
</comment>
<gene>
    <name evidence="2" type="ORF">PVAG01_09881</name>
</gene>